<dbReference type="AlphaFoldDB" id="A0A563DFI5"/>
<protein>
    <submittedName>
        <fullName evidence="4">Glycosyltransferase family 1 protein</fullName>
    </submittedName>
</protein>
<evidence type="ECO:0000313" key="5">
    <source>
        <dbReference type="Proteomes" id="UP000319499"/>
    </source>
</evidence>
<organism evidence="4 5">
    <name type="scientific">Apibacter muscae</name>
    <dbReference type="NCBI Taxonomy" id="2509004"/>
    <lineage>
        <taxon>Bacteria</taxon>
        <taxon>Pseudomonadati</taxon>
        <taxon>Bacteroidota</taxon>
        <taxon>Flavobacteriia</taxon>
        <taxon>Flavobacteriales</taxon>
        <taxon>Weeksellaceae</taxon>
        <taxon>Apibacter</taxon>
    </lineage>
</organism>
<dbReference type="OrthoDB" id="9792269at2"/>
<dbReference type="PANTHER" id="PTHR46401">
    <property type="entry name" value="GLYCOSYLTRANSFERASE WBBK-RELATED"/>
    <property type="match status" value="1"/>
</dbReference>
<dbReference type="Proteomes" id="UP000319499">
    <property type="component" value="Unassembled WGS sequence"/>
</dbReference>
<dbReference type="Gene3D" id="3.40.50.2000">
    <property type="entry name" value="Glycogen Phosphorylase B"/>
    <property type="match status" value="2"/>
</dbReference>
<evidence type="ECO:0000259" key="3">
    <source>
        <dbReference type="Pfam" id="PF09314"/>
    </source>
</evidence>
<dbReference type="InterPro" id="IPR001296">
    <property type="entry name" value="Glyco_trans_1"/>
</dbReference>
<dbReference type="EMBL" id="SELH01000016">
    <property type="protein sequence ID" value="TWP29038.1"/>
    <property type="molecule type" value="Genomic_DNA"/>
</dbReference>
<name>A0A563DFI5_9FLAO</name>
<sequence>MKIAILGTRGVPNYHGGFEQFAEFFSIFLVEKKHEVYVYNSSLHPYKDNIFKGVNLIHCKDPENKIGTAGQFIYDLNCILDSRKKNFDVILQLGYTSSSIWYFLLPKKPIIITNMDGLEWKRSKYSKKVQKFLKFAEKLGANHSDFLISDSKGIQEYLKSKYNKSSQFIAYGAELFLNPKEDKLKDYKLTPYQYNLLIARMEPENNIETIIKGIINSNDLKPLIIIGNYKNTEYGKYLYSSYKDNTQIKFIGAIYDLEMLNNIRYYSNLYFHGHSVGGTNPSLLEAMASNCLIVAHNNIFNKSILGEDAFYFSNEEEITQTVKKLNKQDNRIKIENNTKKIQKYYTWDIINNKYLEFIIQCLEEKVQI</sequence>
<accession>A0A563DFI5</accession>
<dbReference type="PANTHER" id="PTHR46401:SF2">
    <property type="entry name" value="GLYCOSYLTRANSFERASE WBBK-RELATED"/>
    <property type="match status" value="1"/>
</dbReference>
<feature type="domain" description="Glycosyl transferase family 1" evidence="2">
    <location>
        <begin position="195"/>
        <end position="337"/>
    </location>
</feature>
<evidence type="ECO:0000313" key="4">
    <source>
        <dbReference type="EMBL" id="TWP29038.1"/>
    </source>
</evidence>
<dbReference type="Pfam" id="PF00534">
    <property type="entry name" value="Glycos_transf_1"/>
    <property type="match status" value="1"/>
</dbReference>
<comment type="caution">
    <text evidence="4">The sequence shown here is derived from an EMBL/GenBank/DDBJ whole genome shotgun (WGS) entry which is preliminary data.</text>
</comment>
<proteinExistence type="predicted"/>
<reference evidence="4 5" key="1">
    <citation type="submission" date="2019-02" db="EMBL/GenBank/DDBJ databases">
        <title>Apibacter muscae sp. nov.: a novel member of the house fly microbiota.</title>
        <authorList>
            <person name="Park R."/>
        </authorList>
    </citation>
    <scope>NUCLEOTIDE SEQUENCE [LARGE SCALE GENOMIC DNA]</scope>
    <source>
        <strain evidence="4 5">AL1</strain>
    </source>
</reference>
<evidence type="ECO:0000256" key="1">
    <source>
        <dbReference type="ARBA" id="ARBA00022679"/>
    </source>
</evidence>
<evidence type="ECO:0000259" key="2">
    <source>
        <dbReference type="Pfam" id="PF00534"/>
    </source>
</evidence>
<keyword evidence="5" id="KW-1185">Reference proteome</keyword>
<dbReference type="Pfam" id="PF09314">
    <property type="entry name" value="DUF1972"/>
    <property type="match status" value="1"/>
</dbReference>
<dbReference type="GO" id="GO:0016757">
    <property type="term" value="F:glycosyltransferase activity"/>
    <property type="evidence" value="ECO:0007669"/>
    <property type="project" value="InterPro"/>
</dbReference>
<keyword evidence="1 4" id="KW-0808">Transferase</keyword>
<dbReference type="InterPro" id="IPR015393">
    <property type="entry name" value="DUF1972"/>
</dbReference>
<dbReference type="RefSeq" id="WP_146261846.1">
    <property type="nucleotide sequence ID" value="NZ_SELG01000031.1"/>
</dbReference>
<dbReference type="SUPFAM" id="SSF53756">
    <property type="entry name" value="UDP-Glycosyltransferase/glycogen phosphorylase"/>
    <property type="match status" value="1"/>
</dbReference>
<feature type="domain" description="DUF1972" evidence="3">
    <location>
        <begin position="3"/>
        <end position="174"/>
    </location>
</feature>
<gene>
    <name evidence="4" type="ORF">ETU09_04145</name>
</gene>